<dbReference type="PROSITE" id="PS51186">
    <property type="entry name" value="GNAT"/>
    <property type="match status" value="1"/>
</dbReference>
<gene>
    <name evidence="2" type="ORF">KZC50_04860</name>
</gene>
<name>A0AAJ2HI60_9MICO</name>
<dbReference type="GeneID" id="301457535"/>
<dbReference type="SUPFAM" id="SSF55729">
    <property type="entry name" value="Acyl-CoA N-acyltransferases (Nat)"/>
    <property type="match status" value="1"/>
</dbReference>
<evidence type="ECO:0000313" key="2">
    <source>
        <dbReference type="EMBL" id="MDS0244940.1"/>
    </source>
</evidence>
<dbReference type="EMBL" id="JAHWXH010000001">
    <property type="protein sequence ID" value="MDS0244940.1"/>
    <property type="molecule type" value="Genomic_DNA"/>
</dbReference>
<proteinExistence type="predicted"/>
<evidence type="ECO:0000313" key="3">
    <source>
        <dbReference type="Proteomes" id="UP001183582"/>
    </source>
</evidence>
<dbReference type="PANTHER" id="PTHR43792">
    <property type="entry name" value="GNAT FAMILY, PUTATIVE (AFU_ORTHOLOGUE AFUA_3G00765)-RELATED-RELATED"/>
    <property type="match status" value="1"/>
</dbReference>
<dbReference type="GO" id="GO:0016747">
    <property type="term" value="F:acyltransferase activity, transferring groups other than amino-acyl groups"/>
    <property type="evidence" value="ECO:0007669"/>
    <property type="project" value="InterPro"/>
</dbReference>
<comment type="caution">
    <text evidence="2">The sequence shown here is derived from an EMBL/GenBank/DDBJ whole genome shotgun (WGS) entry which is preliminary data.</text>
</comment>
<dbReference type="RefSeq" id="WP_310890812.1">
    <property type="nucleotide sequence ID" value="NZ_BAAAGR010000001.1"/>
</dbReference>
<sequence length="191" mass="21223">MSPGGTLPFVIRTERLVLDQPLPGDVDDIARYCVDPLFEEYLSIPWPYRREHAVGFVAEFVPKGWLRGEEWTWAIRESAGGPLLGVIGVRMPSGMVGFWLGAPHRGRGILPEALSAVIDEVFARTDLERMRWECVVGNAPSMRVAAKAGFRYTGEQDGMIRARDGAVTRAWTAELLRGADRTEQPGWPSAE</sequence>
<evidence type="ECO:0000259" key="1">
    <source>
        <dbReference type="PROSITE" id="PS51186"/>
    </source>
</evidence>
<dbReference type="InterPro" id="IPR016181">
    <property type="entry name" value="Acyl_CoA_acyltransferase"/>
</dbReference>
<reference evidence="2 3" key="1">
    <citation type="submission" date="2021-06" db="EMBL/GenBank/DDBJ databases">
        <title>Genome-based taxonomic framework of Microbacterium strains isolated from marine environment, the description of four new species and reclassification of four preexisting species.</title>
        <authorList>
            <person name="Lee S.D."/>
            <person name="Kim S.-M."/>
            <person name="Byeon Y.-S."/>
            <person name="Yang H.L."/>
            <person name="Kim I.S."/>
        </authorList>
    </citation>
    <scope>NUCLEOTIDE SEQUENCE [LARGE SCALE GENOMIC DNA]</scope>
    <source>
        <strain evidence="2 3">KACC 20514</strain>
    </source>
</reference>
<feature type="domain" description="N-acetyltransferase" evidence="1">
    <location>
        <begin position="32"/>
        <end position="174"/>
    </location>
</feature>
<organism evidence="2 3">
    <name type="scientific">Microbacterium aurantiacum</name>
    <dbReference type="NCBI Taxonomy" id="162393"/>
    <lineage>
        <taxon>Bacteria</taxon>
        <taxon>Bacillati</taxon>
        <taxon>Actinomycetota</taxon>
        <taxon>Actinomycetes</taxon>
        <taxon>Micrococcales</taxon>
        <taxon>Microbacteriaceae</taxon>
        <taxon>Microbacterium</taxon>
    </lineage>
</organism>
<accession>A0AAJ2HI60</accession>
<dbReference type="AlphaFoldDB" id="A0AAJ2HI60"/>
<protein>
    <submittedName>
        <fullName evidence="2">GNAT family N-acetyltransferase</fullName>
    </submittedName>
</protein>
<dbReference type="Pfam" id="PF13302">
    <property type="entry name" value="Acetyltransf_3"/>
    <property type="match status" value="1"/>
</dbReference>
<dbReference type="InterPro" id="IPR051531">
    <property type="entry name" value="N-acetyltransferase"/>
</dbReference>
<dbReference type="Proteomes" id="UP001183582">
    <property type="component" value="Unassembled WGS sequence"/>
</dbReference>
<dbReference type="InterPro" id="IPR000182">
    <property type="entry name" value="GNAT_dom"/>
</dbReference>
<dbReference type="Gene3D" id="3.40.630.30">
    <property type="match status" value="1"/>
</dbReference>